<evidence type="ECO:0000313" key="3">
    <source>
        <dbReference type="EMBL" id="BES82683.1"/>
    </source>
</evidence>
<dbReference type="Proteomes" id="UP001341135">
    <property type="component" value="Chromosome"/>
</dbReference>
<gene>
    <name evidence="3" type="ORF">PABY_22500</name>
</gene>
<dbReference type="EMBL" id="AP028907">
    <property type="protein sequence ID" value="BES82683.1"/>
    <property type="molecule type" value="Genomic_DNA"/>
</dbReference>
<dbReference type="SMART" id="SM00966">
    <property type="entry name" value="SpoVT_AbrB"/>
    <property type="match status" value="1"/>
</dbReference>
<keyword evidence="4" id="KW-1185">Reference proteome</keyword>
<dbReference type="Gene3D" id="2.10.260.10">
    <property type="match status" value="1"/>
</dbReference>
<dbReference type="InterPro" id="IPR037914">
    <property type="entry name" value="SpoVT-AbrB_sf"/>
</dbReference>
<dbReference type="NCBIfam" id="TIGR01439">
    <property type="entry name" value="lp_hng_hel_AbrB"/>
    <property type="match status" value="1"/>
</dbReference>
<organism evidence="3 4">
    <name type="scientific">Pyrodictium abyssi</name>
    <dbReference type="NCBI Taxonomy" id="54256"/>
    <lineage>
        <taxon>Archaea</taxon>
        <taxon>Thermoproteota</taxon>
        <taxon>Thermoprotei</taxon>
        <taxon>Desulfurococcales</taxon>
        <taxon>Pyrodictiaceae</taxon>
        <taxon>Pyrodictium</taxon>
    </lineage>
</organism>
<evidence type="ECO:0000256" key="1">
    <source>
        <dbReference type="SAM" id="Coils"/>
    </source>
</evidence>
<reference evidence="3 4" key="1">
    <citation type="submission" date="2023-09" db="EMBL/GenBank/DDBJ databases">
        <title>Pyrofollis japonicus gen. nov. sp. nov., a novel member of the family Pyrodictiaceae isolated from the Iheya North hydrothermal field.</title>
        <authorList>
            <person name="Miyazaki U."/>
            <person name="Sanari M."/>
            <person name="Tame A."/>
            <person name="Kitajima M."/>
            <person name="Okamoto A."/>
            <person name="Sawayama S."/>
            <person name="Miyazaki J."/>
            <person name="Takai K."/>
            <person name="Nakagawa S."/>
        </authorList>
    </citation>
    <scope>NUCLEOTIDE SEQUENCE [LARGE SCALE GENOMIC DNA]</scope>
    <source>
        <strain evidence="3 4">AV2</strain>
    </source>
</reference>
<dbReference type="InterPro" id="IPR052975">
    <property type="entry name" value="Repressor-like_regulatory"/>
</dbReference>
<dbReference type="PANTHER" id="PTHR34860:SF7">
    <property type="entry name" value="TRANSCRIPTION REGULATOR, SPOVT_ABRB FAMILY"/>
    <property type="match status" value="1"/>
</dbReference>
<feature type="domain" description="SpoVT-AbrB" evidence="2">
    <location>
        <begin position="9"/>
        <end position="54"/>
    </location>
</feature>
<feature type="coiled-coil region" evidence="1">
    <location>
        <begin position="55"/>
        <end position="89"/>
    </location>
</feature>
<accession>A0ABN6ZR39</accession>
<sequence length="89" mass="10447">MVVRLTGLRTKVRVGRRGVIVIPKGIRERLGIVEGMVLELSVEGDRIVLRAKDLWSELRERGKRLRVNIDEAEKELDEDEERWVERLEQ</sequence>
<dbReference type="SUPFAM" id="SSF89447">
    <property type="entry name" value="AbrB/MazE/MraZ-like"/>
    <property type="match status" value="1"/>
</dbReference>
<keyword evidence="1" id="KW-0175">Coiled coil</keyword>
<dbReference type="PANTHER" id="PTHR34860">
    <property type="entry name" value="REPRESSOR-LIKE PROTEIN SSO7C3"/>
    <property type="match status" value="1"/>
</dbReference>
<dbReference type="InterPro" id="IPR007159">
    <property type="entry name" value="SpoVT-AbrB_dom"/>
</dbReference>
<evidence type="ECO:0000259" key="2">
    <source>
        <dbReference type="PROSITE" id="PS51740"/>
    </source>
</evidence>
<proteinExistence type="predicted"/>
<name>A0ABN6ZR39_9CREN</name>
<protein>
    <recommendedName>
        <fullName evidence="2">SpoVT-AbrB domain-containing protein</fullName>
    </recommendedName>
</protein>
<dbReference type="Pfam" id="PF04014">
    <property type="entry name" value="MazE_antitoxin"/>
    <property type="match status" value="1"/>
</dbReference>
<dbReference type="PROSITE" id="PS51740">
    <property type="entry name" value="SPOVT_ABRB"/>
    <property type="match status" value="1"/>
</dbReference>
<evidence type="ECO:0000313" key="4">
    <source>
        <dbReference type="Proteomes" id="UP001341135"/>
    </source>
</evidence>